<keyword evidence="2 5" id="KW-0812">Transmembrane</keyword>
<comment type="subcellular location">
    <subcellularLocation>
        <location evidence="1">Membrane</location>
        <topology evidence="1">Multi-pass membrane protein</topology>
    </subcellularLocation>
</comment>
<evidence type="ECO:0008006" key="8">
    <source>
        <dbReference type="Google" id="ProtNLM"/>
    </source>
</evidence>
<sequence>MNNIPLCVDLDGTLVRTNTLLETALGTLKQNPLFILSLCKALATSKAQAKHVIGQKFFIEQSPLPYNSEFLAWIQQQYKSGRTLILATASDQHIAQQIAAQLGIFKTVIASTPAASVTASGKALVLCRMFGSGGFSYAGNSHADLAVWNCAKSAVLVDAPYRISASIKKNIVIEKIFTTNNSPTARIIAQTMRIHQWVKNTLLFVPALAAHQITQQTVALHALLGFISFSLLASAVYIFNDITDIPSDRAHATKQHRPIASGTISLKNALLLGTWCAIASIVIAIAFLPSSFLGILALYLGINICYSLGAKRIAYLDIVILAGLYVLRIFAGSFATGIATSKWLFIWTLFFFLSLAIVKRIIELIQLGADTTRAHGRGYQKNDQKFLSYAGMAAAVCSSIVLGLYIRSSTIFTLYTNPSILWGIVIVVSAWLARIWKLALRGALPSDPVLFAAKDPLSYAAVGAVIAIMLLAS</sequence>
<feature type="transmembrane region" description="Helical" evidence="5">
    <location>
        <begin position="419"/>
        <end position="436"/>
    </location>
</feature>
<comment type="caution">
    <text evidence="6">The sequence shown here is derived from an EMBL/GenBank/DDBJ whole genome shotgun (WGS) entry which is preliminary data.</text>
</comment>
<gene>
    <name evidence="6" type="ORF">A3E36_01485</name>
</gene>
<dbReference type="GO" id="GO:0009247">
    <property type="term" value="P:glycolipid biosynthetic process"/>
    <property type="evidence" value="ECO:0007669"/>
    <property type="project" value="TreeGrafter"/>
</dbReference>
<evidence type="ECO:0000313" key="7">
    <source>
        <dbReference type="Proteomes" id="UP000177941"/>
    </source>
</evidence>
<dbReference type="GO" id="GO:0005886">
    <property type="term" value="C:plasma membrane"/>
    <property type="evidence" value="ECO:0007669"/>
    <property type="project" value="TreeGrafter"/>
</dbReference>
<organism evidence="6 7">
    <name type="scientific">Candidatus Andersenbacteria bacterium RIFCSPHIGHO2_12_FULL_45_11b</name>
    <dbReference type="NCBI Taxonomy" id="1797282"/>
    <lineage>
        <taxon>Bacteria</taxon>
        <taxon>Candidatus Anderseniibacteriota</taxon>
    </lineage>
</organism>
<dbReference type="CDD" id="cd13963">
    <property type="entry name" value="PT_UbiA_2"/>
    <property type="match status" value="1"/>
</dbReference>
<feature type="transmembrane region" description="Helical" evidence="5">
    <location>
        <begin position="386"/>
        <end position="407"/>
    </location>
</feature>
<dbReference type="InterPro" id="IPR044878">
    <property type="entry name" value="UbiA_sf"/>
</dbReference>
<evidence type="ECO:0000256" key="4">
    <source>
        <dbReference type="ARBA" id="ARBA00023136"/>
    </source>
</evidence>
<evidence type="ECO:0000313" key="6">
    <source>
        <dbReference type="EMBL" id="OGY36411.1"/>
    </source>
</evidence>
<dbReference type="PANTHER" id="PTHR11048">
    <property type="entry name" value="PRENYLTRANSFERASES"/>
    <property type="match status" value="1"/>
</dbReference>
<keyword evidence="4 5" id="KW-0472">Membrane</keyword>
<dbReference type="GO" id="GO:0016765">
    <property type="term" value="F:transferase activity, transferring alkyl or aryl (other than methyl) groups"/>
    <property type="evidence" value="ECO:0007669"/>
    <property type="project" value="InterPro"/>
</dbReference>
<feature type="transmembrane region" description="Helical" evidence="5">
    <location>
        <begin position="344"/>
        <end position="365"/>
    </location>
</feature>
<dbReference type="InterPro" id="IPR000537">
    <property type="entry name" value="UbiA_prenyltransferase"/>
</dbReference>
<evidence type="ECO:0000256" key="3">
    <source>
        <dbReference type="ARBA" id="ARBA00022989"/>
    </source>
</evidence>
<dbReference type="InterPro" id="IPR039653">
    <property type="entry name" value="Prenyltransferase"/>
</dbReference>
<feature type="transmembrane region" description="Helical" evidence="5">
    <location>
        <begin position="218"/>
        <end position="239"/>
    </location>
</feature>
<dbReference type="InterPro" id="IPR023214">
    <property type="entry name" value="HAD_sf"/>
</dbReference>
<dbReference type="SUPFAM" id="SSF56784">
    <property type="entry name" value="HAD-like"/>
    <property type="match status" value="1"/>
</dbReference>
<evidence type="ECO:0000256" key="2">
    <source>
        <dbReference type="ARBA" id="ARBA00022692"/>
    </source>
</evidence>
<keyword evidence="3 5" id="KW-1133">Transmembrane helix</keyword>
<proteinExistence type="predicted"/>
<dbReference type="NCBIfam" id="NF006088">
    <property type="entry name" value="PRK08238.1"/>
    <property type="match status" value="1"/>
</dbReference>
<dbReference type="Pfam" id="PF01040">
    <property type="entry name" value="UbiA"/>
    <property type="match status" value="1"/>
</dbReference>
<dbReference type="Gene3D" id="3.40.50.1000">
    <property type="entry name" value="HAD superfamily/HAD-like"/>
    <property type="match status" value="1"/>
</dbReference>
<dbReference type="AlphaFoldDB" id="A0A1G1X961"/>
<feature type="transmembrane region" description="Helical" evidence="5">
    <location>
        <begin position="272"/>
        <end position="302"/>
    </location>
</feature>
<evidence type="ECO:0000256" key="1">
    <source>
        <dbReference type="ARBA" id="ARBA00004141"/>
    </source>
</evidence>
<name>A0A1G1X961_9BACT</name>
<dbReference type="Gene3D" id="1.10.357.140">
    <property type="entry name" value="UbiA prenyltransferase"/>
    <property type="match status" value="1"/>
</dbReference>
<reference evidence="6 7" key="1">
    <citation type="journal article" date="2016" name="Nat. Commun.">
        <title>Thousands of microbial genomes shed light on interconnected biogeochemical processes in an aquifer system.</title>
        <authorList>
            <person name="Anantharaman K."/>
            <person name="Brown C.T."/>
            <person name="Hug L.A."/>
            <person name="Sharon I."/>
            <person name="Castelle C.J."/>
            <person name="Probst A.J."/>
            <person name="Thomas B.C."/>
            <person name="Singh A."/>
            <person name="Wilkins M.J."/>
            <person name="Karaoz U."/>
            <person name="Brodie E.L."/>
            <person name="Williams K.H."/>
            <person name="Hubbard S.S."/>
            <person name="Banfield J.F."/>
        </authorList>
    </citation>
    <scope>NUCLEOTIDE SEQUENCE [LARGE SCALE GENOMIC DNA]</scope>
</reference>
<dbReference type="Proteomes" id="UP000177941">
    <property type="component" value="Unassembled WGS sequence"/>
</dbReference>
<protein>
    <recommendedName>
        <fullName evidence="8">4-hydroxybenzoate polyprenyltransferase</fullName>
    </recommendedName>
</protein>
<accession>A0A1G1X961</accession>
<dbReference type="InterPro" id="IPR036412">
    <property type="entry name" value="HAD-like_sf"/>
</dbReference>
<dbReference type="PANTHER" id="PTHR11048:SF5">
    <property type="entry name" value="DECAPRENYL-PHOSPHATE PHOSPHORIBOSYLTRANSFERASE"/>
    <property type="match status" value="1"/>
</dbReference>
<feature type="transmembrane region" description="Helical" evidence="5">
    <location>
        <begin position="314"/>
        <end position="338"/>
    </location>
</feature>
<evidence type="ECO:0000256" key="5">
    <source>
        <dbReference type="SAM" id="Phobius"/>
    </source>
</evidence>
<dbReference type="EMBL" id="MHHS01000035">
    <property type="protein sequence ID" value="OGY36411.1"/>
    <property type="molecule type" value="Genomic_DNA"/>
</dbReference>